<dbReference type="OrthoDB" id="6931295at2759"/>
<dbReference type="EMBL" id="BGZK01000837">
    <property type="protein sequence ID" value="GBP62280.1"/>
    <property type="molecule type" value="Genomic_DNA"/>
</dbReference>
<protein>
    <recommendedName>
        <fullName evidence="3">Nucleic-acid-binding protein from transposon X-element</fullName>
    </recommendedName>
</protein>
<accession>A0A4C1XGQ9</accession>
<organism evidence="1 2">
    <name type="scientific">Eumeta variegata</name>
    <name type="common">Bagworm moth</name>
    <name type="synonym">Eumeta japonica</name>
    <dbReference type="NCBI Taxonomy" id="151549"/>
    <lineage>
        <taxon>Eukaryota</taxon>
        <taxon>Metazoa</taxon>
        <taxon>Ecdysozoa</taxon>
        <taxon>Arthropoda</taxon>
        <taxon>Hexapoda</taxon>
        <taxon>Insecta</taxon>
        <taxon>Pterygota</taxon>
        <taxon>Neoptera</taxon>
        <taxon>Endopterygota</taxon>
        <taxon>Lepidoptera</taxon>
        <taxon>Glossata</taxon>
        <taxon>Ditrysia</taxon>
        <taxon>Tineoidea</taxon>
        <taxon>Psychidae</taxon>
        <taxon>Oiketicinae</taxon>
        <taxon>Eumeta</taxon>
    </lineage>
</organism>
<comment type="caution">
    <text evidence="1">The sequence shown here is derived from an EMBL/GenBank/DDBJ whole genome shotgun (WGS) entry which is preliminary data.</text>
</comment>
<name>A0A4C1XGQ9_EUMVA</name>
<evidence type="ECO:0008006" key="3">
    <source>
        <dbReference type="Google" id="ProtNLM"/>
    </source>
</evidence>
<keyword evidence="2" id="KW-1185">Reference proteome</keyword>
<sequence>MAPLSGNHPKLLCLPLTGQMSSQTVLLCYNALSVEPRCFECGNAHIDESCTVREDEVPCLHCLCRHIATSKLCPEVDRQKRNKISMAEESIFYSKASKQYLSTGKSYTNAASSSLSDPSDQELQLPNSLSSNRKTITFSQLLGLTNDTIKLLIRRLYAVDFLLVPMAALFQPQALLRITLNKP</sequence>
<evidence type="ECO:0000313" key="1">
    <source>
        <dbReference type="EMBL" id="GBP62280.1"/>
    </source>
</evidence>
<dbReference type="AlphaFoldDB" id="A0A4C1XGQ9"/>
<proteinExistence type="predicted"/>
<reference evidence="1 2" key="1">
    <citation type="journal article" date="2019" name="Commun. Biol.">
        <title>The bagworm genome reveals a unique fibroin gene that provides high tensile strength.</title>
        <authorList>
            <person name="Kono N."/>
            <person name="Nakamura H."/>
            <person name="Ohtoshi R."/>
            <person name="Tomita M."/>
            <person name="Numata K."/>
            <person name="Arakawa K."/>
        </authorList>
    </citation>
    <scope>NUCLEOTIDE SEQUENCE [LARGE SCALE GENOMIC DNA]</scope>
</reference>
<evidence type="ECO:0000313" key="2">
    <source>
        <dbReference type="Proteomes" id="UP000299102"/>
    </source>
</evidence>
<dbReference type="Proteomes" id="UP000299102">
    <property type="component" value="Unassembled WGS sequence"/>
</dbReference>
<gene>
    <name evidence="1" type="ORF">EVAR_8619_1</name>
</gene>